<dbReference type="InParanoid" id="A0A0C3PAD0"/>
<dbReference type="Proteomes" id="UP000054217">
    <property type="component" value="Unassembled WGS sequence"/>
</dbReference>
<proteinExistence type="predicted"/>
<accession>A0A0C3PAD0</accession>
<protein>
    <submittedName>
        <fullName evidence="1">Uncharacterized protein</fullName>
    </submittedName>
</protein>
<reference evidence="2" key="2">
    <citation type="submission" date="2015-01" db="EMBL/GenBank/DDBJ databases">
        <title>Evolutionary Origins and Diversification of the Mycorrhizal Mutualists.</title>
        <authorList>
            <consortium name="DOE Joint Genome Institute"/>
            <consortium name="Mycorrhizal Genomics Consortium"/>
            <person name="Kohler A."/>
            <person name="Kuo A."/>
            <person name="Nagy L.G."/>
            <person name="Floudas D."/>
            <person name="Copeland A."/>
            <person name="Barry K.W."/>
            <person name="Cichocki N."/>
            <person name="Veneault-Fourrey C."/>
            <person name="LaButti K."/>
            <person name="Lindquist E.A."/>
            <person name="Lipzen A."/>
            <person name="Lundell T."/>
            <person name="Morin E."/>
            <person name="Murat C."/>
            <person name="Riley R."/>
            <person name="Ohm R."/>
            <person name="Sun H."/>
            <person name="Tunlid A."/>
            <person name="Henrissat B."/>
            <person name="Grigoriev I.V."/>
            <person name="Hibbett D.S."/>
            <person name="Martin F."/>
        </authorList>
    </citation>
    <scope>NUCLEOTIDE SEQUENCE [LARGE SCALE GENOMIC DNA]</scope>
    <source>
        <strain evidence="2">Marx 270</strain>
    </source>
</reference>
<organism evidence="1 2">
    <name type="scientific">Pisolithus tinctorius Marx 270</name>
    <dbReference type="NCBI Taxonomy" id="870435"/>
    <lineage>
        <taxon>Eukaryota</taxon>
        <taxon>Fungi</taxon>
        <taxon>Dikarya</taxon>
        <taxon>Basidiomycota</taxon>
        <taxon>Agaricomycotina</taxon>
        <taxon>Agaricomycetes</taxon>
        <taxon>Agaricomycetidae</taxon>
        <taxon>Boletales</taxon>
        <taxon>Sclerodermatineae</taxon>
        <taxon>Pisolithaceae</taxon>
        <taxon>Pisolithus</taxon>
    </lineage>
</organism>
<evidence type="ECO:0000313" key="1">
    <source>
        <dbReference type="EMBL" id="KIO10575.1"/>
    </source>
</evidence>
<feature type="non-terminal residue" evidence="1">
    <location>
        <position position="1"/>
    </location>
</feature>
<reference evidence="1 2" key="1">
    <citation type="submission" date="2014-04" db="EMBL/GenBank/DDBJ databases">
        <authorList>
            <consortium name="DOE Joint Genome Institute"/>
            <person name="Kuo A."/>
            <person name="Kohler A."/>
            <person name="Costa M.D."/>
            <person name="Nagy L.G."/>
            <person name="Floudas D."/>
            <person name="Copeland A."/>
            <person name="Barry K.W."/>
            <person name="Cichocki N."/>
            <person name="Veneault-Fourrey C."/>
            <person name="LaButti K."/>
            <person name="Lindquist E.A."/>
            <person name="Lipzen A."/>
            <person name="Lundell T."/>
            <person name="Morin E."/>
            <person name="Murat C."/>
            <person name="Sun H."/>
            <person name="Tunlid A."/>
            <person name="Henrissat B."/>
            <person name="Grigoriev I.V."/>
            <person name="Hibbett D.S."/>
            <person name="Martin F."/>
            <person name="Nordberg H.P."/>
            <person name="Cantor M.N."/>
            <person name="Hua S.X."/>
        </authorList>
    </citation>
    <scope>NUCLEOTIDE SEQUENCE [LARGE SCALE GENOMIC DNA]</scope>
    <source>
        <strain evidence="1 2">Marx 270</strain>
    </source>
</reference>
<dbReference type="AlphaFoldDB" id="A0A0C3PAD0"/>
<gene>
    <name evidence="1" type="ORF">M404DRAFT_129519</name>
</gene>
<dbReference type="EMBL" id="KN831952">
    <property type="protein sequence ID" value="KIO10575.1"/>
    <property type="molecule type" value="Genomic_DNA"/>
</dbReference>
<evidence type="ECO:0000313" key="2">
    <source>
        <dbReference type="Proteomes" id="UP000054217"/>
    </source>
</evidence>
<dbReference type="OrthoDB" id="3208495at2759"/>
<name>A0A0C3PAD0_PISTI</name>
<dbReference type="HOGENOM" id="CLU_042836_0_0_1"/>
<keyword evidence="2" id="KW-1185">Reference proteome</keyword>
<sequence length="204" mass="22566">PVPATTSSLPQVILHVFDSFHTGFNGFGIAHQYKHQPSYDPECSLPAQDLSNPADNDGASMVVSDTHHRPPWPWPNMSTWRLMAWQLTGNGEKSGAETTRLVHDILLANDFKLEDISGFNAETAIKNMDRSEATLTSNSESMDAPEWDGWKMNVDIDIQVPSREKCSEGNGKTFTVHGLAHRSLVSVIRAAFMEAVVSQSVESW</sequence>